<dbReference type="InterPro" id="IPR051262">
    <property type="entry name" value="SMP-30/CGR1_Lactonase"/>
</dbReference>
<reference evidence="2 3" key="1">
    <citation type="submission" date="2024-12" db="EMBL/GenBank/DDBJ databases">
        <title>The coexistence of Mycolicibacterium septicum and Mycolicibacterium nivoides in clinical samples.</title>
        <authorList>
            <person name="Wang C."/>
            <person name="Feng Y."/>
            <person name="Zong Z."/>
        </authorList>
    </citation>
    <scope>NUCLEOTIDE SEQUENCE [LARGE SCALE GENOMIC DNA]</scope>
    <source>
        <strain evidence="2 3">120310</strain>
    </source>
</reference>
<dbReference type="PANTHER" id="PTHR47572:SF5">
    <property type="entry name" value="BLR2277 PROTEIN"/>
    <property type="match status" value="1"/>
</dbReference>
<evidence type="ECO:0000313" key="3">
    <source>
        <dbReference type="Proteomes" id="UP001635817"/>
    </source>
</evidence>
<name>A0ABW9LQV9_9MYCO</name>
<dbReference type="RefSeq" id="WP_409549230.1">
    <property type="nucleotide sequence ID" value="NZ_JBKBDE010000002.1"/>
</dbReference>
<dbReference type="Pfam" id="PF08450">
    <property type="entry name" value="SGL"/>
    <property type="match status" value="1"/>
</dbReference>
<protein>
    <submittedName>
        <fullName evidence="2">SMP-30/gluconolactonase/LRE family protein</fullName>
    </submittedName>
</protein>
<dbReference type="Gene3D" id="2.120.10.30">
    <property type="entry name" value="TolB, C-terminal domain"/>
    <property type="match status" value="1"/>
</dbReference>
<keyword evidence="3" id="KW-1185">Reference proteome</keyword>
<dbReference type="InterPro" id="IPR011042">
    <property type="entry name" value="6-blade_b-propeller_TolB-like"/>
</dbReference>
<dbReference type="SUPFAM" id="SSF63829">
    <property type="entry name" value="Calcium-dependent phosphotriesterase"/>
    <property type="match status" value="1"/>
</dbReference>
<accession>A0ABW9LQV9</accession>
<comment type="caution">
    <text evidence="2">The sequence shown here is derived from an EMBL/GenBank/DDBJ whole genome shotgun (WGS) entry which is preliminary data.</text>
</comment>
<dbReference type="EMBL" id="JBKBDE010000002">
    <property type="protein sequence ID" value="MFN6550401.1"/>
    <property type="molecule type" value="Genomic_DNA"/>
</dbReference>
<evidence type="ECO:0000259" key="1">
    <source>
        <dbReference type="Pfam" id="PF08450"/>
    </source>
</evidence>
<dbReference type="PANTHER" id="PTHR47572">
    <property type="entry name" value="LIPOPROTEIN-RELATED"/>
    <property type="match status" value="1"/>
</dbReference>
<sequence>MTCSPIRTDVLAEGLGFTEGPACLPDGRIAVSSISHGRVYLIEPGGAVESILTGGGPNGLAVGPDGTIYVAQNGGIFGGSGAAAPGVQVIRDGAVDHLATGMGAPNDLAFGPDGRLWVTDTRGEVDFFHPDPSLAGWIWAVDTDTGASELILDDGPVFLNGLGFSPDNSRLMVTATSEAALYAYDIGRWEARETLCQFAGGWPDGMAVGVDGSAWVALTGGDRLDRVSASGKIVGRAELGSGALPTNVCFGATEDELYVTASHRGALLRITSPHSASDDRNKR</sequence>
<dbReference type="InterPro" id="IPR013658">
    <property type="entry name" value="SGL"/>
</dbReference>
<evidence type="ECO:0000313" key="2">
    <source>
        <dbReference type="EMBL" id="MFN6550401.1"/>
    </source>
</evidence>
<organism evidence="2 3">
    <name type="scientific">Mycolicibacterium septicum</name>
    <dbReference type="NCBI Taxonomy" id="98668"/>
    <lineage>
        <taxon>Bacteria</taxon>
        <taxon>Bacillati</taxon>
        <taxon>Actinomycetota</taxon>
        <taxon>Actinomycetes</taxon>
        <taxon>Mycobacteriales</taxon>
        <taxon>Mycobacteriaceae</taxon>
        <taxon>Mycolicibacterium</taxon>
    </lineage>
</organism>
<dbReference type="Proteomes" id="UP001635817">
    <property type="component" value="Unassembled WGS sequence"/>
</dbReference>
<gene>
    <name evidence="2" type="ORF">ACK4CP_08365</name>
</gene>
<feature type="domain" description="SMP-30/Gluconolactonase/LRE-like region" evidence="1">
    <location>
        <begin position="18"/>
        <end position="262"/>
    </location>
</feature>
<proteinExistence type="predicted"/>